<proteinExistence type="predicted"/>
<reference evidence="2 3" key="1">
    <citation type="journal article" date="2020" name="Microorganisms">
        <title>Osmotic Adaptation and Compatible Solute Biosynthesis of Phototrophic Bacteria as Revealed from Genome Analyses.</title>
        <authorList>
            <person name="Imhoff J.F."/>
            <person name="Rahn T."/>
            <person name="Kunzel S."/>
            <person name="Keller A."/>
            <person name="Neulinger S.C."/>
        </authorList>
    </citation>
    <scope>NUCLEOTIDE SEQUENCE [LARGE SCALE GENOMIC DNA]</scope>
    <source>
        <strain evidence="2 3">DSM 15382</strain>
    </source>
</reference>
<comment type="caution">
    <text evidence="2">The sequence shown here is derived from an EMBL/GenBank/DDBJ whole genome shotgun (WGS) entry which is preliminary data.</text>
</comment>
<dbReference type="EMBL" id="NRSG01000012">
    <property type="protein sequence ID" value="MBK1657201.1"/>
    <property type="molecule type" value="Genomic_DNA"/>
</dbReference>
<evidence type="ECO:0000313" key="3">
    <source>
        <dbReference type="Proteomes" id="UP000697995"/>
    </source>
</evidence>
<sequence length="90" mass="8989">MAPKPAQPRSSTAPSSRAVGLRPRAAQASISSGGSRSSPASRSRILASDAWRTAGGPSRNAALARCSASSASSRGASFSSRGQASSAFRP</sequence>
<organism evidence="2 3">
    <name type="scientific">Paracraurococcus ruber</name>
    <dbReference type="NCBI Taxonomy" id="77675"/>
    <lineage>
        <taxon>Bacteria</taxon>
        <taxon>Pseudomonadati</taxon>
        <taxon>Pseudomonadota</taxon>
        <taxon>Alphaproteobacteria</taxon>
        <taxon>Acetobacterales</taxon>
        <taxon>Roseomonadaceae</taxon>
        <taxon>Paracraurococcus</taxon>
    </lineage>
</organism>
<accession>A0ABS1CSN2</accession>
<feature type="region of interest" description="Disordered" evidence="1">
    <location>
        <begin position="1"/>
        <end position="44"/>
    </location>
</feature>
<evidence type="ECO:0000256" key="1">
    <source>
        <dbReference type="SAM" id="MobiDB-lite"/>
    </source>
</evidence>
<evidence type="ECO:0000313" key="2">
    <source>
        <dbReference type="EMBL" id="MBK1657201.1"/>
    </source>
</evidence>
<feature type="compositionally biased region" description="Low complexity" evidence="1">
    <location>
        <begin position="24"/>
        <end position="44"/>
    </location>
</feature>
<feature type="region of interest" description="Disordered" evidence="1">
    <location>
        <begin position="67"/>
        <end position="90"/>
    </location>
</feature>
<gene>
    <name evidence="2" type="ORF">CKO45_03025</name>
</gene>
<dbReference type="Proteomes" id="UP000697995">
    <property type="component" value="Unassembled WGS sequence"/>
</dbReference>
<keyword evidence="3" id="KW-1185">Reference proteome</keyword>
<name>A0ABS1CSN2_9PROT</name>
<protein>
    <submittedName>
        <fullName evidence="2">Uncharacterized protein</fullName>
    </submittedName>
</protein>